<dbReference type="InterPro" id="IPR019106">
    <property type="entry name" value="T4SS_TrbC"/>
</dbReference>
<dbReference type="AlphaFoldDB" id="A0A0F9P2Z1"/>
<sequence>MTGKAQKEIAISACKNQKQYLLVSRSMGQESLKDAMAEASGNSELHLIFQGIPDGVTVQEGVLDIQRMAREFDPVPSVGLNPLMFRRQNVKDVPHSILFSPGHWQGNKCIQSVIASMRGLTNYDYLLKQVENGRSGDLGKLGPTVAISEENFMDAIEEKIKTTDWDSMKKRAAETVWEDYPMESLPAARTDRIFQIDPTVVAIQDIVTPDGQVVARKGDRINQLEVMPFNQLLVILNPLREKEIKAAKQIIAQGKADGLKVSVLATKIDRDHGWESYNKIVKTMGQHVFLLTQEVRQRFQIRSTLSVVTADEGKFLIREVAL</sequence>
<accession>A0A0F9P2Z1</accession>
<proteinExistence type="predicted"/>
<dbReference type="EMBL" id="LAZR01007053">
    <property type="protein sequence ID" value="KKM87797.1"/>
    <property type="molecule type" value="Genomic_DNA"/>
</dbReference>
<gene>
    <name evidence="1" type="ORF">LCGC14_1265260</name>
</gene>
<dbReference type="Pfam" id="PF09673">
    <property type="entry name" value="TrbC_Ftype"/>
    <property type="match status" value="1"/>
</dbReference>
<name>A0A0F9P2Z1_9ZZZZ</name>
<reference evidence="1" key="1">
    <citation type="journal article" date="2015" name="Nature">
        <title>Complex archaea that bridge the gap between prokaryotes and eukaryotes.</title>
        <authorList>
            <person name="Spang A."/>
            <person name="Saw J.H."/>
            <person name="Jorgensen S.L."/>
            <person name="Zaremba-Niedzwiedzka K."/>
            <person name="Martijn J."/>
            <person name="Lind A.E."/>
            <person name="van Eijk R."/>
            <person name="Schleper C."/>
            <person name="Guy L."/>
            <person name="Ettema T.J."/>
        </authorList>
    </citation>
    <scope>NUCLEOTIDE SEQUENCE</scope>
</reference>
<comment type="caution">
    <text evidence="1">The sequence shown here is derived from an EMBL/GenBank/DDBJ whole genome shotgun (WGS) entry which is preliminary data.</text>
</comment>
<organism evidence="1">
    <name type="scientific">marine sediment metagenome</name>
    <dbReference type="NCBI Taxonomy" id="412755"/>
    <lineage>
        <taxon>unclassified sequences</taxon>
        <taxon>metagenomes</taxon>
        <taxon>ecological metagenomes</taxon>
    </lineage>
</organism>
<protein>
    <submittedName>
        <fullName evidence="1">Uncharacterized protein</fullName>
    </submittedName>
</protein>
<evidence type="ECO:0000313" key="1">
    <source>
        <dbReference type="EMBL" id="KKM87797.1"/>
    </source>
</evidence>